<evidence type="ECO:0008006" key="6">
    <source>
        <dbReference type="Google" id="ProtNLM"/>
    </source>
</evidence>
<proteinExistence type="predicted"/>
<gene>
    <name evidence="2" type="ORF">PBRA_007642</name>
    <name evidence="3" type="ORF">PLBR_LOCUS6755</name>
</gene>
<geneLocation type="mitochondrion" evidence="3"/>
<feature type="transmembrane region" description="Helical" evidence="1">
    <location>
        <begin position="6"/>
        <end position="26"/>
    </location>
</feature>
<dbReference type="EMBL" id="CDSF01000095">
    <property type="protein sequence ID" value="CEO99908.1"/>
    <property type="molecule type" value="Genomic_DNA"/>
</dbReference>
<evidence type="ECO:0000313" key="4">
    <source>
        <dbReference type="Proteomes" id="UP000039324"/>
    </source>
</evidence>
<keyword evidence="1" id="KW-1133">Transmembrane helix</keyword>
<dbReference type="Proteomes" id="UP000290189">
    <property type="component" value="Unassembled WGS sequence"/>
</dbReference>
<dbReference type="AlphaFoldDB" id="A0A0G4IX29"/>
<keyword evidence="1" id="KW-0472">Membrane</keyword>
<keyword evidence="1" id="KW-0812">Transmembrane</keyword>
<dbReference type="Proteomes" id="UP000039324">
    <property type="component" value="Unassembled WGS sequence"/>
</dbReference>
<evidence type="ECO:0000313" key="2">
    <source>
        <dbReference type="EMBL" id="CEO99908.1"/>
    </source>
</evidence>
<evidence type="ECO:0000256" key="1">
    <source>
        <dbReference type="SAM" id="Phobius"/>
    </source>
</evidence>
<name>A0A0G4IX29_PLABS</name>
<keyword evidence="3" id="KW-0496">Mitochondrion</keyword>
<reference evidence="3 5" key="2">
    <citation type="submission" date="2018-03" db="EMBL/GenBank/DDBJ databases">
        <authorList>
            <person name="Fogelqvist J."/>
        </authorList>
    </citation>
    <scope>NUCLEOTIDE SEQUENCE [LARGE SCALE GENOMIC DNA]</scope>
</reference>
<protein>
    <recommendedName>
        <fullName evidence="6">DM13 domain-containing protein</fullName>
    </recommendedName>
</protein>
<evidence type="ECO:0000313" key="5">
    <source>
        <dbReference type="Proteomes" id="UP000290189"/>
    </source>
</evidence>
<reference evidence="2 4" key="1">
    <citation type="submission" date="2015-02" db="EMBL/GenBank/DDBJ databases">
        <authorList>
            <person name="Chooi Y.-H."/>
        </authorList>
    </citation>
    <scope>NUCLEOTIDE SEQUENCE [LARGE SCALE GENOMIC DNA]</scope>
    <source>
        <strain evidence="2">E3</strain>
    </source>
</reference>
<accession>A0A0G4IX29</accession>
<dbReference type="EMBL" id="OVEO01000012">
    <property type="protein sequence ID" value="SPQ99540.1"/>
    <property type="molecule type" value="Genomic_DNA"/>
</dbReference>
<sequence>MCGRFTSFIVVPVVLAVIGFSIYVAATYKPTAARPEDSPYAMDEENWSGTNLVSARFHPDRASPVQIQGVMIARDSPDHGQYLRFENVKVDGGDPPNMVLFLTGASFPVAPTGDVVSPVELDGTPDGLFFKTGSFNQPLNFEFSPVRYHGAILWDMDQNVLVANASFE</sequence>
<organism evidence="2 4">
    <name type="scientific">Plasmodiophora brassicae</name>
    <name type="common">Clubroot disease agent</name>
    <dbReference type="NCBI Taxonomy" id="37360"/>
    <lineage>
        <taxon>Eukaryota</taxon>
        <taxon>Sar</taxon>
        <taxon>Rhizaria</taxon>
        <taxon>Endomyxa</taxon>
        <taxon>Phytomyxea</taxon>
        <taxon>Plasmodiophorida</taxon>
        <taxon>Plasmodiophoridae</taxon>
        <taxon>Plasmodiophora</taxon>
    </lineage>
</organism>
<keyword evidence="4" id="KW-1185">Reference proteome</keyword>
<evidence type="ECO:0000313" key="3">
    <source>
        <dbReference type="EMBL" id="SPQ99540.1"/>
    </source>
</evidence>